<proteinExistence type="predicted"/>
<dbReference type="GeneID" id="71991512"/>
<dbReference type="AlphaFoldDB" id="A0A9Q8PEU8"/>
<organism evidence="2 3">
    <name type="scientific">Passalora fulva</name>
    <name type="common">Tomato leaf mold</name>
    <name type="synonym">Cladosporium fulvum</name>
    <dbReference type="NCBI Taxonomy" id="5499"/>
    <lineage>
        <taxon>Eukaryota</taxon>
        <taxon>Fungi</taxon>
        <taxon>Dikarya</taxon>
        <taxon>Ascomycota</taxon>
        <taxon>Pezizomycotina</taxon>
        <taxon>Dothideomycetes</taxon>
        <taxon>Dothideomycetidae</taxon>
        <taxon>Mycosphaerellales</taxon>
        <taxon>Mycosphaerellaceae</taxon>
        <taxon>Fulvia</taxon>
    </lineage>
</organism>
<evidence type="ECO:0008006" key="4">
    <source>
        <dbReference type="Google" id="ProtNLM"/>
    </source>
</evidence>
<feature type="compositionally biased region" description="Basic and acidic residues" evidence="1">
    <location>
        <begin position="195"/>
        <end position="218"/>
    </location>
</feature>
<accession>A0A9Q8PEU8</accession>
<evidence type="ECO:0000256" key="1">
    <source>
        <dbReference type="SAM" id="MobiDB-lite"/>
    </source>
</evidence>
<dbReference type="InterPro" id="IPR025494">
    <property type="entry name" value="DUF4385"/>
</dbReference>
<dbReference type="Pfam" id="PF14328">
    <property type="entry name" value="DUF4385"/>
    <property type="match status" value="1"/>
</dbReference>
<dbReference type="KEGG" id="ffu:CLAFUR5_11634"/>
<feature type="region of interest" description="Disordered" evidence="1">
    <location>
        <begin position="179"/>
        <end position="218"/>
    </location>
</feature>
<gene>
    <name evidence="2" type="ORF">CLAFUR5_11634</name>
</gene>
<dbReference type="Proteomes" id="UP000756132">
    <property type="component" value="Chromosome 8"/>
</dbReference>
<protein>
    <recommendedName>
        <fullName evidence="4">DUF4385 domain containing protein</fullName>
    </recommendedName>
</protein>
<dbReference type="RefSeq" id="XP_047765529.1">
    <property type="nucleotide sequence ID" value="XM_047910782.1"/>
</dbReference>
<feature type="region of interest" description="Disordered" evidence="1">
    <location>
        <begin position="115"/>
        <end position="147"/>
    </location>
</feature>
<reference evidence="2" key="1">
    <citation type="submission" date="2021-12" db="EMBL/GenBank/DDBJ databases">
        <authorList>
            <person name="Zaccaron A."/>
            <person name="Stergiopoulos I."/>
        </authorList>
    </citation>
    <scope>NUCLEOTIDE SEQUENCE</scope>
    <source>
        <strain evidence="2">Race5_Kim</strain>
    </source>
</reference>
<sequence>MITDVMPPRKPGIKAEENHDMPGPTQWPTPALTDTRLRLSYAIARGEQGVLTFEPYKGILLPHWRFKTVPIAQHSSVTLKSAFDCYVKAEDFVGADMARKFIQMGMTRAKRYANHKGGRKYDRTEREIERDGGSRKELPKSTGHEGMKEKLAASEVFKEVWKNCTSDAKYLQLKEQWQKEKKDYAKSSNGKKTGVRKEEVGGDAEVKTKVKEEDLSRD</sequence>
<evidence type="ECO:0000313" key="2">
    <source>
        <dbReference type="EMBL" id="UJO21163.1"/>
    </source>
</evidence>
<feature type="compositionally biased region" description="Basic and acidic residues" evidence="1">
    <location>
        <begin position="119"/>
        <end position="147"/>
    </location>
</feature>
<evidence type="ECO:0000313" key="3">
    <source>
        <dbReference type="Proteomes" id="UP000756132"/>
    </source>
</evidence>
<keyword evidence="3" id="KW-1185">Reference proteome</keyword>
<feature type="region of interest" description="Disordered" evidence="1">
    <location>
        <begin position="1"/>
        <end position="29"/>
    </location>
</feature>
<dbReference type="EMBL" id="CP090170">
    <property type="protein sequence ID" value="UJO21163.1"/>
    <property type="molecule type" value="Genomic_DNA"/>
</dbReference>
<name>A0A9Q8PEU8_PASFU</name>
<dbReference type="OrthoDB" id="2589819at2759"/>
<reference evidence="2" key="2">
    <citation type="journal article" date="2022" name="Microb. Genom.">
        <title>A chromosome-scale genome assembly of the tomato pathogen Cladosporium fulvum reveals a compartmentalized genome architecture and the presence of a dispensable chromosome.</title>
        <authorList>
            <person name="Zaccaron A.Z."/>
            <person name="Chen L.H."/>
            <person name="Samaras A."/>
            <person name="Stergiopoulos I."/>
        </authorList>
    </citation>
    <scope>NUCLEOTIDE SEQUENCE</scope>
    <source>
        <strain evidence="2">Race5_Kim</strain>
    </source>
</reference>